<comment type="caution">
    <text evidence="2">The sequence shown here is derived from an EMBL/GenBank/DDBJ whole genome shotgun (WGS) entry which is preliminary data.</text>
</comment>
<feature type="compositionally biased region" description="Basic and acidic residues" evidence="1">
    <location>
        <begin position="25"/>
        <end position="57"/>
    </location>
</feature>
<gene>
    <name evidence="2" type="ORF">EYF80_009415</name>
</gene>
<dbReference type="EMBL" id="SRLO01000055">
    <property type="protein sequence ID" value="TNN80391.1"/>
    <property type="molecule type" value="Genomic_DNA"/>
</dbReference>
<protein>
    <submittedName>
        <fullName evidence="2">Uncharacterized protein</fullName>
    </submittedName>
</protein>
<dbReference type="Proteomes" id="UP000314294">
    <property type="component" value="Unassembled WGS sequence"/>
</dbReference>
<organism evidence="2 3">
    <name type="scientific">Liparis tanakae</name>
    <name type="common">Tanaka's snailfish</name>
    <dbReference type="NCBI Taxonomy" id="230148"/>
    <lineage>
        <taxon>Eukaryota</taxon>
        <taxon>Metazoa</taxon>
        <taxon>Chordata</taxon>
        <taxon>Craniata</taxon>
        <taxon>Vertebrata</taxon>
        <taxon>Euteleostomi</taxon>
        <taxon>Actinopterygii</taxon>
        <taxon>Neopterygii</taxon>
        <taxon>Teleostei</taxon>
        <taxon>Neoteleostei</taxon>
        <taxon>Acanthomorphata</taxon>
        <taxon>Eupercaria</taxon>
        <taxon>Perciformes</taxon>
        <taxon>Cottioidei</taxon>
        <taxon>Cottales</taxon>
        <taxon>Liparidae</taxon>
        <taxon>Liparis</taxon>
    </lineage>
</organism>
<feature type="region of interest" description="Disordered" evidence="1">
    <location>
        <begin position="24"/>
        <end position="71"/>
    </location>
</feature>
<evidence type="ECO:0000256" key="1">
    <source>
        <dbReference type="SAM" id="MobiDB-lite"/>
    </source>
</evidence>
<dbReference type="AlphaFoldDB" id="A0A4Z2IRD3"/>
<reference evidence="2 3" key="1">
    <citation type="submission" date="2019-03" db="EMBL/GenBank/DDBJ databases">
        <title>First draft genome of Liparis tanakae, snailfish: a comprehensive survey of snailfish specific genes.</title>
        <authorList>
            <person name="Kim W."/>
            <person name="Song I."/>
            <person name="Jeong J.-H."/>
            <person name="Kim D."/>
            <person name="Kim S."/>
            <person name="Ryu S."/>
            <person name="Song J.Y."/>
            <person name="Lee S.K."/>
        </authorList>
    </citation>
    <scope>NUCLEOTIDE SEQUENCE [LARGE SCALE GENOMIC DNA]</scope>
    <source>
        <tissue evidence="2">Muscle</tissue>
    </source>
</reference>
<evidence type="ECO:0000313" key="2">
    <source>
        <dbReference type="EMBL" id="TNN80391.1"/>
    </source>
</evidence>
<name>A0A4Z2IRD3_9TELE</name>
<proteinExistence type="predicted"/>
<sequence>MSRSRTVLLHTSWCQGMGCLNWSRPVKESVSDRQTDRSRAKEQRERTEDAERKKRQEGPASSLITEALADP</sequence>
<accession>A0A4Z2IRD3</accession>
<evidence type="ECO:0000313" key="3">
    <source>
        <dbReference type="Proteomes" id="UP000314294"/>
    </source>
</evidence>
<keyword evidence="3" id="KW-1185">Reference proteome</keyword>